<dbReference type="PANTHER" id="PTHR43482">
    <property type="entry name" value="PROTEIN AST1-RELATED"/>
    <property type="match status" value="1"/>
</dbReference>
<name>A0A3R8QNP6_9MICO</name>
<organism evidence="2 3">
    <name type="scientific">Brachybacterium paraconglomeratum</name>
    <dbReference type="NCBI Taxonomy" id="173362"/>
    <lineage>
        <taxon>Bacteria</taxon>
        <taxon>Bacillati</taxon>
        <taxon>Actinomycetota</taxon>
        <taxon>Actinomycetes</taxon>
        <taxon>Micrococcales</taxon>
        <taxon>Dermabacteraceae</taxon>
        <taxon>Brachybacterium</taxon>
    </lineage>
</organism>
<feature type="domain" description="Enoyl reductase (ER)" evidence="1">
    <location>
        <begin position="16"/>
        <end position="304"/>
    </location>
</feature>
<gene>
    <name evidence="2" type="ORF">DS079_07520</name>
</gene>
<dbReference type="Gene3D" id="3.40.50.720">
    <property type="entry name" value="NAD(P)-binding Rossmann-like Domain"/>
    <property type="match status" value="1"/>
</dbReference>
<dbReference type="Proteomes" id="UP000274327">
    <property type="component" value="Unassembled WGS sequence"/>
</dbReference>
<evidence type="ECO:0000313" key="3">
    <source>
        <dbReference type="Proteomes" id="UP000274327"/>
    </source>
</evidence>
<dbReference type="GO" id="GO:0016491">
    <property type="term" value="F:oxidoreductase activity"/>
    <property type="evidence" value="ECO:0007669"/>
    <property type="project" value="InterPro"/>
</dbReference>
<dbReference type="SUPFAM" id="SSF50129">
    <property type="entry name" value="GroES-like"/>
    <property type="match status" value="1"/>
</dbReference>
<dbReference type="RefSeq" id="WP_126986265.1">
    <property type="nucleotide sequence ID" value="NZ_ML133854.1"/>
</dbReference>
<dbReference type="InterPro" id="IPR020843">
    <property type="entry name" value="ER"/>
</dbReference>
<keyword evidence="3" id="KW-1185">Reference proteome</keyword>
<dbReference type="AlphaFoldDB" id="A0A3R8QNP6"/>
<dbReference type="InterPro" id="IPR036291">
    <property type="entry name" value="NAD(P)-bd_dom_sf"/>
</dbReference>
<reference evidence="2 3" key="1">
    <citation type="submission" date="2018-07" db="EMBL/GenBank/DDBJ databases">
        <title>Brachybacteriurn paraconglorneratum KCTC 9916.</title>
        <authorList>
            <person name="Li Y."/>
        </authorList>
    </citation>
    <scope>NUCLEOTIDE SEQUENCE [LARGE SCALE GENOMIC DNA]</scope>
    <source>
        <strain evidence="2 3">KCTC 9916</strain>
    </source>
</reference>
<dbReference type="InterPro" id="IPR013154">
    <property type="entry name" value="ADH-like_N"/>
</dbReference>
<dbReference type="InterPro" id="IPR052585">
    <property type="entry name" value="Lipid_raft_assoc_Zn_ADH"/>
</dbReference>
<evidence type="ECO:0000313" key="2">
    <source>
        <dbReference type="EMBL" id="RRR18969.1"/>
    </source>
</evidence>
<dbReference type="Gene3D" id="3.90.180.10">
    <property type="entry name" value="Medium-chain alcohol dehydrogenases, catalytic domain"/>
    <property type="match status" value="1"/>
</dbReference>
<dbReference type="PANTHER" id="PTHR43482:SF1">
    <property type="entry name" value="PROTEIN AST1-RELATED"/>
    <property type="match status" value="1"/>
</dbReference>
<dbReference type="Pfam" id="PF08240">
    <property type="entry name" value="ADH_N"/>
    <property type="match status" value="1"/>
</dbReference>
<dbReference type="CDD" id="cd05289">
    <property type="entry name" value="MDR_like_2"/>
    <property type="match status" value="1"/>
</dbReference>
<protein>
    <submittedName>
        <fullName evidence="2">NADP-dependent oxidoreductase</fullName>
    </submittedName>
</protein>
<dbReference type="InterPro" id="IPR011032">
    <property type="entry name" value="GroES-like_sf"/>
</dbReference>
<sequence length="306" mass="30980">MTVTTTSPVFVTARYGGPEHQELTERPVPEPRPGEVLIEVRAAGVNPADVKRREGAFGTSTPMPMPMGLEASGVVVALGEGVTALAVGEEVLGAPARGQGAFASHTVLRAAEAVRKPQEISFVDAATLPVAGTTAYDLTHQVEIEAGQSLLVLGAGGGVGRMVLQIAAVHGFAAVGVASAAKRELIEETGAAFVAAGPGAAEAVRDLLPDGADLLVDLVGGEPLRALAPLVKDPAHLVSAADAATATELGGAGRERSEGVLEKIVGVVEAGLVDPHVLETYPLARAAEAIARVEQGHLGGKIVIVP</sequence>
<evidence type="ECO:0000259" key="1">
    <source>
        <dbReference type="SMART" id="SM00829"/>
    </source>
</evidence>
<accession>A0A3R8QNP6</accession>
<proteinExistence type="predicted"/>
<dbReference type="Pfam" id="PF13602">
    <property type="entry name" value="ADH_zinc_N_2"/>
    <property type="match status" value="1"/>
</dbReference>
<dbReference type="EMBL" id="QOCI01000005">
    <property type="protein sequence ID" value="RRR18969.1"/>
    <property type="molecule type" value="Genomic_DNA"/>
</dbReference>
<dbReference type="GeneID" id="78120871"/>
<dbReference type="SUPFAM" id="SSF51735">
    <property type="entry name" value="NAD(P)-binding Rossmann-fold domains"/>
    <property type="match status" value="1"/>
</dbReference>
<comment type="caution">
    <text evidence="2">The sequence shown here is derived from an EMBL/GenBank/DDBJ whole genome shotgun (WGS) entry which is preliminary data.</text>
</comment>
<dbReference type="SMART" id="SM00829">
    <property type="entry name" value="PKS_ER"/>
    <property type="match status" value="1"/>
</dbReference>